<evidence type="ECO:0000313" key="2">
    <source>
        <dbReference type="EMBL" id="KZN50819.1"/>
    </source>
</evidence>
<keyword evidence="1" id="KW-0812">Transmembrane</keyword>
<comment type="caution">
    <text evidence="2">The sequence shown here is derived from an EMBL/GenBank/DDBJ whole genome shotgun (WGS) entry which is preliminary data.</text>
</comment>
<dbReference type="RefSeq" id="WP_063361743.1">
    <property type="nucleotide sequence ID" value="NZ_AUXZ01000072.1"/>
</dbReference>
<proteinExistence type="predicted"/>
<feature type="transmembrane region" description="Helical" evidence="1">
    <location>
        <begin position="21"/>
        <end position="39"/>
    </location>
</feature>
<evidence type="ECO:0000256" key="1">
    <source>
        <dbReference type="SAM" id="Phobius"/>
    </source>
</evidence>
<keyword evidence="1" id="KW-0472">Membrane</keyword>
<protein>
    <submittedName>
        <fullName evidence="2">Uncharacterized protein</fullName>
    </submittedName>
</protein>
<dbReference type="EMBL" id="AUXZ01000072">
    <property type="protein sequence ID" value="KZN50819.1"/>
    <property type="molecule type" value="Genomic_DNA"/>
</dbReference>
<gene>
    <name evidence="2" type="ORF">N476_15120</name>
</gene>
<accession>A0A167EJB2</accession>
<dbReference type="Proteomes" id="UP000076503">
    <property type="component" value="Unassembled WGS sequence"/>
</dbReference>
<dbReference type="AlphaFoldDB" id="A0A167EJB2"/>
<evidence type="ECO:0000313" key="3">
    <source>
        <dbReference type="Proteomes" id="UP000076503"/>
    </source>
</evidence>
<feature type="transmembrane region" description="Helical" evidence="1">
    <location>
        <begin position="157"/>
        <end position="175"/>
    </location>
</feature>
<name>A0A167EJB2_9GAMM</name>
<dbReference type="PATRIC" id="fig|1365251.3.peg.2246"/>
<organism evidence="2 3">
    <name type="scientific">Pseudoalteromonas luteoviolacea H33</name>
    <dbReference type="NCBI Taxonomy" id="1365251"/>
    <lineage>
        <taxon>Bacteria</taxon>
        <taxon>Pseudomonadati</taxon>
        <taxon>Pseudomonadota</taxon>
        <taxon>Gammaproteobacteria</taxon>
        <taxon>Alteromonadales</taxon>
        <taxon>Pseudoalteromonadaceae</taxon>
        <taxon>Pseudoalteromonas</taxon>
    </lineage>
</organism>
<keyword evidence="1" id="KW-1133">Transmembrane helix</keyword>
<sequence>MLSFNSKKESTPRRFVKVLKLALFVGVFVFALAKFLLSFSDFDSESVLNAEYKSISGRIIELKCTERDLSKGSKGRPGKIGLLLEGAPHMLNIDLRHIVPSKKCSAVNELLNVGGSVNLKLLLDSNTIVYLATQEKVLFSLDDYILVEADHHYEEKGLWGSVLFACFLVFMNWNLRRLSSKGKP</sequence>
<reference evidence="2 3" key="1">
    <citation type="submission" date="2013-07" db="EMBL/GenBank/DDBJ databases">
        <title>Comparative Genomic and Metabolomic Analysis of Twelve Strains of Pseudoalteromonas luteoviolacea.</title>
        <authorList>
            <person name="Vynne N.G."/>
            <person name="Mansson M."/>
            <person name="Gram L."/>
        </authorList>
    </citation>
    <scope>NUCLEOTIDE SEQUENCE [LARGE SCALE GENOMIC DNA]</scope>
    <source>
        <strain evidence="2 3">H33</strain>
    </source>
</reference>